<dbReference type="Gene3D" id="1.10.10.10">
    <property type="entry name" value="Winged helix-like DNA-binding domain superfamily/Winged helix DNA-binding domain"/>
    <property type="match status" value="1"/>
</dbReference>
<evidence type="ECO:0000256" key="6">
    <source>
        <dbReference type="PROSITE-ProRule" id="PRU00169"/>
    </source>
</evidence>
<evidence type="ECO:0000256" key="2">
    <source>
        <dbReference type="ARBA" id="ARBA00023012"/>
    </source>
</evidence>
<dbReference type="SMART" id="SM00862">
    <property type="entry name" value="Trans_reg_C"/>
    <property type="match status" value="1"/>
</dbReference>
<evidence type="ECO:0000256" key="7">
    <source>
        <dbReference type="PROSITE-ProRule" id="PRU01091"/>
    </source>
</evidence>
<evidence type="ECO:0000256" key="3">
    <source>
        <dbReference type="ARBA" id="ARBA00023015"/>
    </source>
</evidence>
<name>A0ABW4M363_9HYPH</name>
<evidence type="ECO:0000259" key="9">
    <source>
        <dbReference type="PROSITE" id="PS51755"/>
    </source>
</evidence>
<evidence type="ECO:0000259" key="8">
    <source>
        <dbReference type="PROSITE" id="PS50110"/>
    </source>
</evidence>
<keyword evidence="3" id="KW-0805">Transcription regulation</keyword>
<protein>
    <submittedName>
        <fullName evidence="10">Response regulator</fullName>
    </submittedName>
</protein>
<evidence type="ECO:0000256" key="1">
    <source>
        <dbReference type="ARBA" id="ARBA00022553"/>
    </source>
</evidence>
<organism evidence="10 11">
    <name type="scientific">Rhizobium helianthi</name>
    <dbReference type="NCBI Taxonomy" id="1132695"/>
    <lineage>
        <taxon>Bacteria</taxon>
        <taxon>Pseudomonadati</taxon>
        <taxon>Pseudomonadota</taxon>
        <taxon>Alphaproteobacteria</taxon>
        <taxon>Hyphomicrobiales</taxon>
        <taxon>Rhizobiaceae</taxon>
        <taxon>Rhizobium/Agrobacterium group</taxon>
        <taxon>Rhizobium</taxon>
    </lineage>
</organism>
<dbReference type="PANTHER" id="PTHR48111:SF4">
    <property type="entry name" value="DNA-BINDING DUAL TRANSCRIPTIONAL REGULATOR OMPR"/>
    <property type="match status" value="1"/>
</dbReference>
<feature type="domain" description="Response regulatory" evidence="8">
    <location>
        <begin position="10"/>
        <end position="124"/>
    </location>
</feature>
<feature type="domain" description="OmpR/PhoB-type" evidence="9">
    <location>
        <begin position="136"/>
        <end position="236"/>
    </location>
</feature>
<dbReference type="PROSITE" id="PS50110">
    <property type="entry name" value="RESPONSE_REGULATORY"/>
    <property type="match status" value="1"/>
</dbReference>
<dbReference type="InterPro" id="IPR011006">
    <property type="entry name" value="CheY-like_superfamily"/>
</dbReference>
<evidence type="ECO:0000313" key="10">
    <source>
        <dbReference type="EMBL" id="MFD1745572.1"/>
    </source>
</evidence>
<dbReference type="InterPro" id="IPR001867">
    <property type="entry name" value="OmpR/PhoB-type_DNA-bd"/>
</dbReference>
<dbReference type="Gene3D" id="6.10.250.690">
    <property type="match status" value="1"/>
</dbReference>
<dbReference type="InterPro" id="IPR036388">
    <property type="entry name" value="WH-like_DNA-bd_sf"/>
</dbReference>
<dbReference type="InterPro" id="IPR001789">
    <property type="entry name" value="Sig_transdc_resp-reg_receiver"/>
</dbReference>
<reference evidence="11" key="1">
    <citation type="journal article" date="2019" name="Int. J. Syst. Evol. Microbiol.">
        <title>The Global Catalogue of Microorganisms (GCM) 10K type strain sequencing project: providing services to taxonomists for standard genome sequencing and annotation.</title>
        <authorList>
            <consortium name="The Broad Institute Genomics Platform"/>
            <consortium name="The Broad Institute Genome Sequencing Center for Infectious Disease"/>
            <person name="Wu L."/>
            <person name="Ma J."/>
        </authorList>
    </citation>
    <scope>NUCLEOTIDE SEQUENCE [LARGE SCALE GENOMIC DNA]</scope>
    <source>
        <strain evidence="11">CG52</strain>
    </source>
</reference>
<gene>
    <name evidence="10" type="ORF">ACFSE1_08885</name>
</gene>
<dbReference type="Pfam" id="PF00072">
    <property type="entry name" value="Response_reg"/>
    <property type="match status" value="1"/>
</dbReference>
<dbReference type="Gene3D" id="3.40.50.2300">
    <property type="match status" value="1"/>
</dbReference>
<keyword evidence="11" id="KW-1185">Reference proteome</keyword>
<dbReference type="Pfam" id="PF00486">
    <property type="entry name" value="Trans_reg_C"/>
    <property type="match status" value="1"/>
</dbReference>
<dbReference type="Proteomes" id="UP001597322">
    <property type="component" value="Unassembled WGS sequence"/>
</dbReference>
<evidence type="ECO:0000256" key="5">
    <source>
        <dbReference type="ARBA" id="ARBA00023163"/>
    </source>
</evidence>
<dbReference type="CDD" id="cd00383">
    <property type="entry name" value="trans_reg_C"/>
    <property type="match status" value="1"/>
</dbReference>
<dbReference type="SUPFAM" id="SSF52172">
    <property type="entry name" value="CheY-like"/>
    <property type="match status" value="1"/>
</dbReference>
<comment type="caution">
    <text evidence="10">The sequence shown here is derived from an EMBL/GenBank/DDBJ whole genome shotgun (WGS) entry which is preliminary data.</text>
</comment>
<dbReference type="PANTHER" id="PTHR48111">
    <property type="entry name" value="REGULATOR OF RPOS"/>
    <property type="match status" value="1"/>
</dbReference>
<dbReference type="InterPro" id="IPR039420">
    <property type="entry name" value="WalR-like"/>
</dbReference>
<accession>A0ABW4M363</accession>
<keyword evidence="1 6" id="KW-0597">Phosphoprotein</keyword>
<dbReference type="SMART" id="SM00448">
    <property type="entry name" value="REC"/>
    <property type="match status" value="1"/>
</dbReference>
<proteinExistence type="predicted"/>
<sequence>MVFKAESAGKILIVDDDPGVRQALKACFQDEGYEAFAAADGVQMRALMLTNVFDIILLDLTFPGKDDGIDLAREIRSRSNIPIIIVSARSQLMDRVLGLEIGADDYITKPFHLREIHSRVRAVLKRTRPQHVFNEEHVYHFDNLTLDTFTRRVIMDEKDEVALTTGEFDMLLTLLTHPNRVLSRDFLMGETRARHLGNMDRSIDAQIARLRRKIEPDPHRPRIIISVRGVGYSLAVPVSKAPRASS</sequence>
<keyword evidence="2" id="KW-0902">Two-component regulatory system</keyword>
<evidence type="ECO:0000313" key="11">
    <source>
        <dbReference type="Proteomes" id="UP001597322"/>
    </source>
</evidence>
<dbReference type="SUPFAM" id="SSF46894">
    <property type="entry name" value="C-terminal effector domain of the bipartite response regulators"/>
    <property type="match status" value="1"/>
</dbReference>
<evidence type="ECO:0000256" key="4">
    <source>
        <dbReference type="ARBA" id="ARBA00023125"/>
    </source>
</evidence>
<dbReference type="EMBL" id="JBHUEQ010000015">
    <property type="protein sequence ID" value="MFD1745572.1"/>
    <property type="molecule type" value="Genomic_DNA"/>
</dbReference>
<keyword evidence="4 7" id="KW-0238">DNA-binding</keyword>
<feature type="modified residue" description="4-aspartylphosphate" evidence="6">
    <location>
        <position position="59"/>
    </location>
</feature>
<dbReference type="PROSITE" id="PS51755">
    <property type="entry name" value="OMPR_PHOB"/>
    <property type="match status" value="1"/>
</dbReference>
<feature type="DNA-binding region" description="OmpR/PhoB-type" evidence="7">
    <location>
        <begin position="136"/>
        <end position="236"/>
    </location>
</feature>
<keyword evidence="5" id="KW-0804">Transcription</keyword>
<dbReference type="RefSeq" id="WP_377399485.1">
    <property type="nucleotide sequence ID" value="NZ_JBHUEQ010000015.1"/>
</dbReference>
<dbReference type="InterPro" id="IPR016032">
    <property type="entry name" value="Sig_transdc_resp-reg_C-effctor"/>
</dbReference>